<organism evidence="1 2">
    <name type="scientific">Pedobacter planticolens</name>
    <dbReference type="NCBI Taxonomy" id="2679964"/>
    <lineage>
        <taxon>Bacteria</taxon>
        <taxon>Pseudomonadati</taxon>
        <taxon>Bacteroidota</taxon>
        <taxon>Sphingobacteriia</taxon>
        <taxon>Sphingobacteriales</taxon>
        <taxon>Sphingobacteriaceae</taxon>
        <taxon>Pedobacter</taxon>
    </lineage>
</organism>
<reference evidence="1" key="1">
    <citation type="submission" date="2019-11" db="EMBL/GenBank/DDBJ databases">
        <title>Description of Pedobacter sp. LMG 31464T.</title>
        <authorList>
            <person name="Carlier A."/>
            <person name="Qi S."/>
            <person name="Vandamme P."/>
        </authorList>
    </citation>
    <scope>NUCLEOTIDE SEQUENCE</scope>
    <source>
        <strain evidence="1">LMG 31464</strain>
    </source>
</reference>
<dbReference type="Proteomes" id="UP000601055">
    <property type="component" value="Unassembled WGS sequence"/>
</dbReference>
<gene>
    <name evidence="1" type="ORF">GM921_00725</name>
</gene>
<proteinExistence type="predicted"/>
<comment type="caution">
    <text evidence="1">The sequence shown here is derived from an EMBL/GenBank/DDBJ whole genome shotgun (WGS) entry which is preliminary data.</text>
</comment>
<evidence type="ECO:0008006" key="3">
    <source>
        <dbReference type="Google" id="ProtNLM"/>
    </source>
</evidence>
<dbReference type="RefSeq" id="WP_182920696.1">
    <property type="nucleotide sequence ID" value="NZ_WNXD01000001.1"/>
</dbReference>
<evidence type="ECO:0000313" key="1">
    <source>
        <dbReference type="EMBL" id="MBB2143994.1"/>
    </source>
</evidence>
<dbReference type="EMBL" id="WNXD01000001">
    <property type="protein sequence ID" value="MBB2143994.1"/>
    <property type="molecule type" value="Genomic_DNA"/>
</dbReference>
<protein>
    <recommendedName>
        <fullName evidence="3">HNH endonuclease</fullName>
    </recommendedName>
</protein>
<dbReference type="AlphaFoldDB" id="A0A923DXV0"/>
<keyword evidence="2" id="KW-1185">Reference proteome</keyword>
<name>A0A923DXV0_9SPHI</name>
<evidence type="ECO:0000313" key="2">
    <source>
        <dbReference type="Proteomes" id="UP000601055"/>
    </source>
</evidence>
<accession>A0A923DXV0</accession>
<sequence>MTTEATKPRYEFSQNTKDKIKMAAAFICANPDCHLVTIGPSGSDENRIQYNGKVSHILPASVGGPRDREKVTPEERMAIENAIFLCSSCGDLIDKNNGIDYPESLLKKWKEDHHQWTKSNLNKPYNGKQTINIGAILNNSPVAVQNIYTGQVPEDKEIAHDLEIFKKLEEIADEPLLMLIWNSLKDYFRLMSSQQHKLDDVRDFFELSKNDFLNDNIQQAALNYKASLEKLDVILSYDFDKYPANQGTRDYRLELLPYSIHYTGRELNATDHAKFEKGAEKMRTIMPELIDNYRKFRLEIKRALAY</sequence>